<gene>
    <name evidence="1" type="ORF">CGZ93_07305</name>
</gene>
<evidence type="ECO:0000313" key="2">
    <source>
        <dbReference type="Proteomes" id="UP000216311"/>
    </source>
</evidence>
<accession>A0A255H5D0</accession>
<comment type="caution">
    <text evidence="1">The sequence shown here is derived from an EMBL/GenBank/DDBJ whole genome shotgun (WGS) entry which is preliminary data.</text>
</comment>
<dbReference type="Proteomes" id="UP000216311">
    <property type="component" value="Unassembled WGS sequence"/>
</dbReference>
<evidence type="ECO:0000313" key="1">
    <source>
        <dbReference type="EMBL" id="OYO22839.1"/>
    </source>
</evidence>
<keyword evidence="2" id="KW-1185">Reference proteome</keyword>
<organism evidence="1 2">
    <name type="scientific">Enemella dayhoffiae</name>
    <dbReference type="NCBI Taxonomy" id="2016507"/>
    <lineage>
        <taxon>Bacteria</taxon>
        <taxon>Bacillati</taxon>
        <taxon>Actinomycetota</taxon>
        <taxon>Actinomycetes</taxon>
        <taxon>Propionibacteriales</taxon>
        <taxon>Propionibacteriaceae</taxon>
        <taxon>Enemella</taxon>
    </lineage>
</organism>
<protein>
    <submittedName>
        <fullName evidence="1">Uncharacterized protein</fullName>
    </submittedName>
</protein>
<proteinExistence type="predicted"/>
<sequence length="526" mass="55322">MPGHYDAATQTFNAQLPHLSLFSFIRIDWRSVGQKARDYVLQTTKIESARPACVDKPVSREGIRFSVISAAQAWACVQQDGDRIGLSITPNTPVTFTVKPRPAGSASLNIQGDGGMNLPAAIAVAAGQAFAPGEGAVIMGPGVKVVGWPAQSATTSLELAFTQAPEALLLMVLGAVIQVVGDAIGAKLPEYVGNISKLAQDFERLACWTDVAQAAESLQRGLTPESAAKITISFFTCGGPVILNMVGQGARGPAAVILGIITAAPALFSGTVIGAITGLDPNLRQFTIKLERTGTHSKGEVFSPSPREVRSVAEAGALLPPDLATFAAEQFRRDSTTACASGRKPVMSLDKMRAYDLVSGSVSLCFDGYAFLWAKTDGRWKVAWAGMGDPECAELRRSGVSAIPTGFTGAECVEDGQLVPYRSVSPTAGGTCSVPVELFRQGLGNPEVVIRGTRCSRVDPSWARVELAASAHTTGATSSNGLGFAHRVDGDWVYGAAGFRNGRFCEARTDPTFPADFRNELAALCP</sequence>
<name>A0A255H5D0_9ACTN</name>
<dbReference type="EMBL" id="NMVQ01000009">
    <property type="protein sequence ID" value="OYO22839.1"/>
    <property type="molecule type" value="Genomic_DNA"/>
</dbReference>
<dbReference type="AlphaFoldDB" id="A0A255H5D0"/>
<reference evidence="1 2" key="1">
    <citation type="submission" date="2017-07" db="EMBL/GenBank/DDBJ databases">
        <title>Draft whole genome sequences of clinical Proprionibacteriaceae strains.</title>
        <authorList>
            <person name="Bernier A.-M."/>
            <person name="Bernard K."/>
            <person name="Domingo M.-C."/>
        </authorList>
    </citation>
    <scope>NUCLEOTIDE SEQUENCE [LARGE SCALE GENOMIC DNA]</scope>
    <source>
        <strain evidence="1 2">NML 130396</strain>
    </source>
</reference>